<evidence type="ECO:0000313" key="2">
    <source>
        <dbReference type="Proteomes" id="UP000011291"/>
    </source>
</evidence>
<dbReference type="KEGG" id="vg:14697334"/>
<name>M1IEU6_9CAUD</name>
<protein>
    <submittedName>
        <fullName evidence="1">Uncharacterized protein</fullName>
    </submittedName>
</protein>
<evidence type="ECO:0000313" key="1">
    <source>
        <dbReference type="EMBL" id="AGE61001.1"/>
    </source>
</evidence>
<dbReference type="Proteomes" id="UP000011291">
    <property type="component" value="Segment"/>
</dbReference>
<accession>M1IEU6</accession>
<dbReference type="EMBL" id="KC330683">
    <property type="protein sequence ID" value="AGE61001.1"/>
    <property type="molecule type" value="Genomic_DNA"/>
</dbReference>
<organism evidence="1 2">
    <name type="scientific">Bacillus phage Finn</name>
    <dbReference type="NCBI Taxonomy" id="2884419"/>
    <lineage>
        <taxon>Viruses</taxon>
        <taxon>Duplodnaviria</taxon>
        <taxon>Heunggongvirae</taxon>
        <taxon>Uroviricota</taxon>
        <taxon>Caudoviricetes</taxon>
        <taxon>Ehrlichviridae</taxon>
        <taxon>Andromedavirus</taxon>
        <taxon>Andromedavirus finn</taxon>
    </lineage>
</organism>
<sequence length="169" mass="19864">MTRFVGYTSEEDILDFKVIGHIRVRDNPSELLCHKVEFTEDDIQLIYPVVFEGDEKDYLKNLYNQGIIIQITGFSQVNTEEATVMAVDEYKEFVGYTTQEEMDDVGYDGKTFAVWKKQRKGDTHKVQFYYKHFSTLIKTRPQELKDFEAGKDAFIKGYKRVTKLPKKYI</sequence>
<dbReference type="RefSeq" id="YP_007517629.1">
    <property type="nucleotide sequence ID" value="NC_020480.1"/>
</dbReference>
<proteinExistence type="predicted"/>
<dbReference type="GeneID" id="14697334"/>
<reference evidence="1 2" key="1">
    <citation type="journal article" date="2013" name="Virology">
        <title>Genomic characterization of six novel Bacillus pumilus bacteriophages.</title>
        <authorList>
            <person name="Lorenz L."/>
            <person name="Lins B."/>
            <person name="Barrett J."/>
            <person name="Montgomery A."/>
            <person name="Trapani S."/>
            <person name="Schindler A."/>
            <person name="Christie G.E."/>
            <person name="Cresawn S.G."/>
            <person name="Temple L."/>
        </authorList>
    </citation>
    <scope>NUCLEOTIDE SEQUENCE [LARGE SCALE GENOMIC DNA]</scope>
</reference>
<gene>
    <name evidence="1" type="ORF">FINN_8</name>
</gene>
<keyword evidence="2" id="KW-1185">Reference proteome</keyword>